<dbReference type="GeneID" id="39731669"/>
<dbReference type="VEuPathDB" id="PlasmoDB:PGAL8A_00313600"/>
<feature type="coiled-coil region" evidence="1">
    <location>
        <begin position="279"/>
        <end position="369"/>
    </location>
</feature>
<keyword evidence="1" id="KW-0175">Coiled coil</keyword>
<sequence>MNNYMPKNFDEILINPKDKLSILKFFINLIKFNNDPILSKELEKYCRNWQEEDVLNLKNICIILGTPGSGKTTLIKYLCDKLNMRECYYESESQEHINYIRNINEEEENSHYYHPYNNFILYSNCQIGSTEKPKILLEKKKELERKKIDNFVLTETSNQIKRRHDEKDIFYSNKILKISSENNNRNKKINDSFLINNLKKKIIEDSIETNNINNRIANGFFKIHDLFINILQNLIEANLLKEKENYGIFASNNFNKIINKNSIVANKIMKKISNILVLSQKLKEQIIEYSTEVDKIKKKRIIDLFADNNYSEHIINDLNELNNLNEEINTDFNESNHLNKKIIDNLNLYNNLKEEINEDLILANTLKEELNYLIETKNLKKKIEDLLISNDYLKKQKKNNFRLKEIYNYIIMNNSDEKDNNDHISNKLNREIKYFIESNKSKEIIKELIITKNLKQKASECIAIDCKLNERMNDMKYRESKENNERLHNIILSNSINKKIRNSIINENYKGKLIDLIVANNFNEYIINDFNISNTVKELIIDNIFLSNYLKDIFIINFIVINYLKEEMINDFIVASNSNGRIDENLNIDNIPIIKKKNSIKNNNSIKNFKDNFNVTNNLYKEINFFVENDNLDSKTNDSFYNENSYDHINDSIKVNNTKEESDDELNVPDKLFKKLKNFLYEIYKLNKKIINNLNKSNNVFENIISYLNENNSLKMNLLNNFIEVINLRDKVIDSLTGNNSIEKMDCLVTDNSLYKNIMNIDFKKKREEEKKKLYYEKNYIVTRAIIIDELPVTELEYSEEFRDSCVSSMQFVFNRVDFCKQEHLKYSKEKNFSKYLECYTIHPIIIFINSYEQIKTVNTLLGVDINYSPYVHFIKLKKIHPLYLEKILTERYYCKMINSNKETKEIIKHYAHNCNGDIRSCFNALDFLNRIPDLHKMSFEEINNVSTICQNDIFGFVKKVLYRNICTEIISERDIQSSNCLKYDFHLSSPFKNKNEDKYTEDITNKNIHTSISLMDNEEIYKINNTMDNVLEMKNKTKNSNPLIINKKELKNDNNVSDSINKKNSVYMNIFEELDNKADIMNISEKFQILSLLKENYLFFYNSLSDIARLISNLSIIDFSFHGADCSNLLMRKSYDNLNGDIIRFINDHFRLTYRYYFSCNRNPRVPIGNPSFPPNSEEKYTLDVIKKKKLQYSIQNPDSFKIPFTFKTNPMNKYYHHFSIVRKELYDRYIMIAIKKLINQNKNNIDIIASKYSFFLRGNHELFSSFFPCYILLIIEYWNSQFKKEHNDINEDKNISSLNKSDLNMNPMLYFNKFHEITCHFKLNVDENRKISEHANDIISFTETFITPKFIALFFPSYLKYLNNETKQKKNVKNLIGKQAVSIETYFEMRNLLRLHDMELYNYFFSY</sequence>
<proteinExistence type="predicted"/>
<organism evidence="2 3">
    <name type="scientific">Plasmodium gallinaceum</name>
    <dbReference type="NCBI Taxonomy" id="5849"/>
    <lineage>
        <taxon>Eukaryota</taxon>
        <taxon>Sar</taxon>
        <taxon>Alveolata</taxon>
        <taxon>Apicomplexa</taxon>
        <taxon>Aconoidasida</taxon>
        <taxon>Haemosporida</taxon>
        <taxon>Plasmodiidae</taxon>
        <taxon>Plasmodium</taxon>
        <taxon>Plasmodium (Haemamoeba)</taxon>
    </lineage>
</organism>
<evidence type="ECO:0000313" key="2">
    <source>
        <dbReference type="EMBL" id="CRG95923.1"/>
    </source>
</evidence>
<dbReference type="SUPFAM" id="SSF52540">
    <property type="entry name" value="P-loop containing nucleoside triphosphate hydrolases"/>
    <property type="match status" value="2"/>
</dbReference>
<reference evidence="2" key="1">
    <citation type="submission" date="2015-04" db="EMBL/GenBank/DDBJ databases">
        <authorList>
            <consortium name="Pathogen Informatics"/>
        </authorList>
    </citation>
    <scope>NUCLEOTIDE SEQUENCE [LARGE SCALE GENOMIC DNA]</scope>
    <source>
        <strain evidence="2">8A</strain>
    </source>
</reference>
<name>A0A1J1GUK4_PLAGA</name>
<comment type="caution">
    <text evidence="2">The sequence shown here is derived from an EMBL/GenBank/DDBJ whole genome shotgun (WGS) entry which is preliminary data.</text>
</comment>
<dbReference type="EMBL" id="CVMV01000045">
    <property type="protein sequence ID" value="CRG95923.1"/>
    <property type="molecule type" value="Genomic_DNA"/>
</dbReference>
<dbReference type="Proteomes" id="UP000220797">
    <property type="component" value="Unassembled WGS sequence"/>
</dbReference>
<dbReference type="OMA" id="MNKYYHH"/>
<dbReference type="InterPro" id="IPR027417">
    <property type="entry name" value="P-loop_NTPase"/>
</dbReference>
<keyword evidence="3" id="KW-1185">Reference proteome</keyword>
<dbReference type="Gene3D" id="3.40.50.300">
    <property type="entry name" value="P-loop containing nucleotide triphosphate hydrolases"/>
    <property type="match status" value="1"/>
</dbReference>
<dbReference type="OrthoDB" id="380368at2759"/>
<evidence type="ECO:0000256" key="1">
    <source>
        <dbReference type="SAM" id="Coils"/>
    </source>
</evidence>
<gene>
    <name evidence="2" type="ORF">PGAL8A_00313600</name>
</gene>
<evidence type="ECO:0000313" key="3">
    <source>
        <dbReference type="Proteomes" id="UP000220797"/>
    </source>
</evidence>
<dbReference type="RefSeq" id="XP_028528731.1">
    <property type="nucleotide sequence ID" value="XM_028672149.1"/>
</dbReference>
<accession>A0A1J1GUK4</accession>
<protein>
    <submittedName>
        <fullName evidence="2">Uncharacterized protein</fullName>
    </submittedName>
</protein>